<accession>A0AAU9CYD1</accession>
<keyword evidence="1" id="KW-1133">Transmembrane helix</keyword>
<dbReference type="PANTHER" id="PTHR37804">
    <property type="entry name" value="CDAA REGULATORY PROTEIN CDAR"/>
    <property type="match status" value="1"/>
</dbReference>
<dbReference type="EMBL" id="AP025314">
    <property type="protein sequence ID" value="BDD10477.1"/>
    <property type="molecule type" value="Genomic_DNA"/>
</dbReference>
<evidence type="ECO:0000256" key="1">
    <source>
        <dbReference type="SAM" id="Phobius"/>
    </source>
</evidence>
<dbReference type="RefSeq" id="WP_338392031.1">
    <property type="nucleotide sequence ID" value="NZ_AP025314.1"/>
</dbReference>
<evidence type="ECO:0000313" key="2">
    <source>
        <dbReference type="EMBL" id="BDD10477.1"/>
    </source>
</evidence>
<name>A0AAU9CYD1_9BACT</name>
<protein>
    <recommendedName>
        <fullName evidence="4">YbbR-like domain-containing protein</fullName>
    </recommendedName>
</protein>
<dbReference type="Proteomes" id="UP001348817">
    <property type="component" value="Chromosome"/>
</dbReference>
<dbReference type="PANTHER" id="PTHR37804:SF1">
    <property type="entry name" value="CDAA REGULATORY PROTEIN CDAR"/>
    <property type="match status" value="1"/>
</dbReference>
<evidence type="ECO:0008006" key="4">
    <source>
        <dbReference type="Google" id="ProtNLM"/>
    </source>
</evidence>
<gene>
    <name evidence="2" type="ORF">FUAX_29090</name>
</gene>
<feature type="transmembrane region" description="Helical" evidence="1">
    <location>
        <begin position="26"/>
        <end position="45"/>
    </location>
</feature>
<dbReference type="AlphaFoldDB" id="A0AAU9CYD1"/>
<organism evidence="2 3">
    <name type="scientific">Fulvitalea axinellae</name>
    <dbReference type="NCBI Taxonomy" id="1182444"/>
    <lineage>
        <taxon>Bacteria</taxon>
        <taxon>Pseudomonadati</taxon>
        <taxon>Bacteroidota</taxon>
        <taxon>Cytophagia</taxon>
        <taxon>Cytophagales</taxon>
        <taxon>Persicobacteraceae</taxon>
        <taxon>Fulvitalea</taxon>
    </lineage>
</organism>
<sequence>MKNWKNILPQIKRFLRYLAPADKERLKIMIMCFVTATIFWFFNALNKDYRTDITYPISFEYENPEEYTVVEPLPENMTVQIKGRGWRLLSLVFDYDPEPFPIILTAPDEIKTQNTAPLMQSIKNFFKERHDIFVDNIMPTAFQIDIETRVERKLPAYVDPSTLKLGKNIRLKGVPTVTPKLVSVTGPDKYVNSLPDSIAISLSDQTIEENFDENVPIEIPNSDWIETYPSKVKVRIEVYTVASLQHRAVVVPVNFPYGYKLATDITWLSYTIPKDHPDRLSDQDFIVEADFRKMLPDSTIRPELVQFPSGVESVKLDTMRLKVIHLR</sequence>
<dbReference type="Gene3D" id="2.170.120.40">
    <property type="entry name" value="YbbR-like domain"/>
    <property type="match status" value="1"/>
</dbReference>
<reference evidence="2 3" key="1">
    <citation type="submission" date="2021-12" db="EMBL/GenBank/DDBJ databases">
        <title>Genome sequencing of bacteria with rrn-lacking chromosome and rrn-plasmid.</title>
        <authorList>
            <person name="Anda M."/>
            <person name="Iwasaki W."/>
        </authorList>
    </citation>
    <scope>NUCLEOTIDE SEQUENCE [LARGE SCALE GENOMIC DNA]</scope>
    <source>
        <strain evidence="2 3">DSM 100852</strain>
    </source>
</reference>
<dbReference type="KEGG" id="fax:FUAX_29090"/>
<evidence type="ECO:0000313" key="3">
    <source>
        <dbReference type="Proteomes" id="UP001348817"/>
    </source>
</evidence>
<keyword evidence="1" id="KW-0472">Membrane</keyword>
<keyword evidence="3" id="KW-1185">Reference proteome</keyword>
<keyword evidence="1" id="KW-0812">Transmembrane</keyword>
<dbReference type="InterPro" id="IPR053154">
    <property type="entry name" value="c-di-AMP_regulator"/>
</dbReference>
<proteinExistence type="predicted"/>